<dbReference type="SUPFAM" id="SSF103473">
    <property type="entry name" value="MFS general substrate transporter"/>
    <property type="match status" value="1"/>
</dbReference>
<dbReference type="Proteomes" id="UP001597400">
    <property type="component" value="Unassembled WGS sequence"/>
</dbReference>
<feature type="transmembrane region" description="Helical" evidence="7">
    <location>
        <begin position="181"/>
        <end position="208"/>
    </location>
</feature>
<feature type="transmembrane region" description="Helical" evidence="7">
    <location>
        <begin position="375"/>
        <end position="400"/>
    </location>
</feature>
<comment type="subcellular location">
    <subcellularLocation>
        <location evidence="1">Cell membrane</location>
        <topology evidence="1">Multi-pass membrane protein</topology>
    </subcellularLocation>
</comment>
<evidence type="ECO:0000256" key="1">
    <source>
        <dbReference type="ARBA" id="ARBA00004651"/>
    </source>
</evidence>
<feature type="transmembrane region" description="Helical" evidence="7">
    <location>
        <begin position="55"/>
        <end position="81"/>
    </location>
</feature>
<dbReference type="PANTHER" id="PTHR23513:SF9">
    <property type="entry name" value="ENTEROBACTIN EXPORTER ENTS"/>
    <property type="match status" value="1"/>
</dbReference>
<evidence type="ECO:0000256" key="5">
    <source>
        <dbReference type="ARBA" id="ARBA00022989"/>
    </source>
</evidence>
<name>A0ABW4U4A4_9SPHN</name>
<organism evidence="9 10">
    <name type="scientific">Sphingomonas arantia</name>
    <dbReference type="NCBI Taxonomy" id="1460676"/>
    <lineage>
        <taxon>Bacteria</taxon>
        <taxon>Pseudomonadati</taxon>
        <taxon>Pseudomonadota</taxon>
        <taxon>Alphaproteobacteria</taxon>
        <taxon>Sphingomonadales</taxon>
        <taxon>Sphingomonadaceae</taxon>
        <taxon>Sphingomonas</taxon>
    </lineage>
</organism>
<feature type="transmembrane region" description="Helical" evidence="7">
    <location>
        <begin position="21"/>
        <end position="43"/>
    </location>
</feature>
<dbReference type="CDD" id="cd06173">
    <property type="entry name" value="MFS_MefA_like"/>
    <property type="match status" value="1"/>
</dbReference>
<protein>
    <submittedName>
        <fullName evidence="9">MFS transporter</fullName>
    </submittedName>
</protein>
<keyword evidence="6 7" id="KW-0472">Membrane</keyword>
<feature type="transmembrane region" description="Helical" evidence="7">
    <location>
        <begin position="152"/>
        <end position="175"/>
    </location>
</feature>
<keyword evidence="2" id="KW-0813">Transport</keyword>
<keyword evidence="5 7" id="KW-1133">Transmembrane helix</keyword>
<dbReference type="InterPro" id="IPR010290">
    <property type="entry name" value="TM_effector"/>
</dbReference>
<feature type="transmembrane region" description="Helical" evidence="7">
    <location>
        <begin position="293"/>
        <end position="311"/>
    </location>
</feature>
<evidence type="ECO:0000256" key="2">
    <source>
        <dbReference type="ARBA" id="ARBA00022448"/>
    </source>
</evidence>
<dbReference type="Gene3D" id="1.20.1250.20">
    <property type="entry name" value="MFS general substrate transporter like domains"/>
    <property type="match status" value="1"/>
</dbReference>
<evidence type="ECO:0000256" key="4">
    <source>
        <dbReference type="ARBA" id="ARBA00022692"/>
    </source>
</evidence>
<comment type="caution">
    <text evidence="9">The sequence shown here is derived from an EMBL/GenBank/DDBJ whole genome shotgun (WGS) entry which is preliminary data.</text>
</comment>
<evidence type="ECO:0000256" key="3">
    <source>
        <dbReference type="ARBA" id="ARBA00022475"/>
    </source>
</evidence>
<keyword evidence="3" id="KW-1003">Cell membrane</keyword>
<dbReference type="EMBL" id="JBHUGS010000004">
    <property type="protein sequence ID" value="MFD1952076.1"/>
    <property type="molecule type" value="Genomic_DNA"/>
</dbReference>
<keyword evidence="10" id="KW-1185">Reference proteome</keyword>
<evidence type="ECO:0000256" key="6">
    <source>
        <dbReference type="ARBA" id="ARBA00023136"/>
    </source>
</evidence>
<gene>
    <name evidence="9" type="ORF">ACFSGX_14985</name>
</gene>
<evidence type="ECO:0000313" key="9">
    <source>
        <dbReference type="EMBL" id="MFD1952076.1"/>
    </source>
</evidence>
<keyword evidence="4 7" id="KW-0812">Transmembrane</keyword>
<dbReference type="RefSeq" id="WP_380931127.1">
    <property type="nucleotide sequence ID" value="NZ_JBHUGS010000004.1"/>
</dbReference>
<proteinExistence type="predicted"/>
<feature type="domain" description="Major facilitator superfamily (MFS) profile" evidence="8">
    <location>
        <begin position="19"/>
        <end position="408"/>
    </location>
</feature>
<dbReference type="InterPro" id="IPR036259">
    <property type="entry name" value="MFS_trans_sf"/>
</dbReference>
<reference evidence="10" key="1">
    <citation type="journal article" date="2019" name="Int. J. Syst. Evol. Microbiol.">
        <title>The Global Catalogue of Microorganisms (GCM) 10K type strain sequencing project: providing services to taxonomists for standard genome sequencing and annotation.</title>
        <authorList>
            <consortium name="The Broad Institute Genomics Platform"/>
            <consortium name="The Broad Institute Genome Sequencing Center for Infectious Disease"/>
            <person name="Wu L."/>
            <person name="Ma J."/>
        </authorList>
    </citation>
    <scope>NUCLEOTIDE SEQUENCE [LARGE SCALE GENOMIC DNA]</scope>
    <source>
        <strain evidence="10">CGMCC 1.12702</strain>
    </source>
</reference>
<dbReference type="InterPro" id="IPR020846">
    <property type="entry name" value="MFS_dom"/>
</dbReference>
<evidence type="ECO:0000313" key="10">
    <source>
        <dbReference type="Proteomes" id="UP001597400"/>
    </source>
</evidence>
<feature type="transmembrane region" description="Helical" evidence="7">
    <location>
        <begin position="317"/>
        <end position="337"/>
    </location>
</feature>
<dbReference type="PANTHER" id="PTHR23513">
    <property type="entry name" value="INTEGRAL MEMBRANE EFFLUX PROTEIN-RELATED"/>
    <property type="match status" value="1"/>
</dbReference>
<dbReference type="PROSITE" id="PS50850">
    <property type="entry name" value="MFS"/>
    <property type="match status" value="1"/>
</dbReference>
<dbReference type="Pfam" id="PF05977">
    <property type="entry name" value="MFS_3"/>
    <property type="match status" value="1"/>
</dbReference>
<sequence length="432" mass="45525">MSSQPTKPPHPFTFPDYRSYLVARFSSTLAQNGMVVVIGWQVYDIARRTMDLKDAAFQLGLIGVAQFLPLLLLTLVVGWTADRIDRRWIARCAVLLEASCAIALAGLAWTDRTTLPALFGIAALLGVARAFAGPALSALAPNLVPPASLPTAIALSSIAWQSGGIVGPAAGGYLYAHSHWLPFACAAALFLVSFVGLMTIGPIARTALDRRANPWRQMIDGLHYVRHNRIVFGAISLDLFAVLLGGATAMLPIYARDVLDVGAEGLGHLRAAPAFGAAATALWFSFRPLKSEVGVKMLIAVGVFGAATVVFGLSRNVALSLLCLAVLGVADMFSVYVRQSLIQLSTPNDMRGRVGAVSSLFVSGSNELGEAESGFLAALIGPVAAVVAGGVGAIGIALLWSRLFPELRAARTFTPPARLEDPPLTPAQETQS</sequence>
<feature type="transmembrane region" description="Helical" evidence="7">
    <location>
        <begin position="229"/>
        <end position="255"/>
    </location>
</feature>
<evidence type="ECO:0000259" key="8">
    <source>
        <dbReference type="PROSITE" id="PS50850"/>
    </source>
</evidence>
<feature type="transmembrane region" description="Helical" evidence="7">
    <location>
        <begin position="115"/>
        <end position="140"/>
    </location>
</feature>
<accession>A0ABW4U4A4</accession>
<evidence type="ECO:0000256" key="7">
    <source>
        <dbReference type="SAM" id="Phobius"/>
    </source>
</evidence>
<feature type="transmembrane region" description="Helical" evidence="7">
    <location>
        <begin position="88"/>
        <end position="109"/>
    </location>
</feature>